<organism evidence="7 8">
    <name type="scientific">Desulfomonile tiedjei (strain ATCC 49306 / DSM 6799 / DCB-1)</name>
    <dbReference type="NCBI Taxonomy" id="706587"/>
    <lineage>
        <taxon>Bacteria</taxon>
        <taxon>Pseudomonadati</taxon>
        <taxon>Thermodesulfobacteriota</taxon>
        <taxon>Desulfomonilia</taxon>
        <taxon>Desulfomonilales</taxon>
        <taxon>Desulfomonilaceae</taxon>
        <taxon>Desulfomonile</taxon>
    </lineage>
</organism>
<evidence type="ECO:0000313" key="8">
    <source>
        <dbReference type="Proteomes" id="UP000006055"/>
    </source>
</evidence>
<dbReference type="InterPro" id="IPR009051">
    <property type="entry name" value="Helical_ferredxn"/>
</dbReference>
<dbReference type="InterPro" id="IPR051460">
    <property type="entry name" value="HdrC_iron-sulfur_subunit"/>
</dbReference>
<dbReference type="PANTHER" id="PTHR43255">
    <property type="entry name" value="IRON-SULFUR-BINDING OXIDOREDUCTASE FADF-RELATED-RELATED"/>
    <property type="match status" value="1"/>
</dbReference>
<dbReference type="GO" id="GO:0051539">
    <property type="term" value="F:4 iron, 4 sulfur cluster binding"/>
    <property type="evidence" value="ECO:0007669"/>
    <property type="project" value="UniProtKB-KW"/>
</dbReference>
<evidence type="ECO:0000313" key="7">
    <source>
        <dbReference type="EMBL" id="AFM26893.1"/>
    </source>
</evidence>
<sequence>MTPSQSPSSTRVSSPAGDLLSVINQCYQCGKCSAGCPMAPEMDILPHQLVRLAVLGNHDRIVDSKSIWLCLSCHTCGARCPNGIDVPALLDPIRHEVIRKKISTREPQVPIFHQIFMKTIRMFGRVHELTLIGMYKMKTKTYFNDMELGWQMFRKGKMHILPHRSGHQSEVKEVFKASSFK</sequence>
<dbReference type="GO" id="GO:0046872">
    <property type="term" value="F:metal ion binding"/>
    <property type="evidence" value="ECO:0007669"/>
    <property type="project" value="UniProtKB-KW"/>
</dbReference>
<dbReference type="PROSITE" id="PS00198">
    <property type="entry name" value="4FE4S_FER_1"/>
    <property type="match status" value="1"/>
</dbReference>
<evidence type="ECO:0000259" key="6">
    <source>
        <dbReference type="Pfam" id="PF13183"/>
    </source>
</evidence>
<keyword evidence="4" id="KW-0408">Iron</keyword>
<dbReference type="GO" id="GO:0016491">
    <property type="term" value="F:oxidoreductase activity"/>
    <property type="evidence" value="ECO:0007669"/>
    <property type="project" value="UniProtKB-KW"/>
</dbReference>
<dbReference type="PATRIC" id="fig|706587.4.peg.4831"/>
<gene>
    <name evidence="7" type="ordered locus">Desti_4258</name>
</gene>
<name>I4CBF2_DESTA</name>
<keyword evidence="8" id="KW-1185">Reference proteome</keyword>
<dbReference type="OrthoDB" id="9769677at2"/>
<dbReference type="RefSeq" id="WP_014812013.1">
    <property type="nucleotide sequence ID" value="NC_018025.1"/>
</dbReference>
<keyword evidence="1" id="KW-0004">4Fe-4S</keyword>
<dbReference type="EMBL" id="CP003360">
    <property type="protein sequence ID" value="AFM26893.1"/>
    <property type="molecule type" value="Genomic_DNA"/>
</dbReference>
<dbReference type="HOGENOM" id="CLU_093432_1_0_7"/>
<keyword evidence="5" id="KW-0411">Iron-sulfur</keyword>
<proteinExistence type="predicted"/>
<reference evidence="8" key="1">
    <citation type="submission" date="2012-06" db="EMBL/GenBank/DDBJ databases">
        <title>Complete sequence of chromosome of Desulfomonile tiedjei DSM 6799.</title>
        <authorList>
            <person name="Lucas S."/>
            <person name="Copeland A."/>
            <person name="Lapidus A."/>
            <person name="Glavina del Rio T."/>
            <person name="Dalin E."/>
            <person name="Tice H."/>
            <person name="Bruce D."/>
            <person name="Goodwin L."/>
            <person name="Pitluck S."/>
            <person name="Peters L."/>
            <person name="Ovchinnikova G."/>
            <person name="Zeytun A."/>
            <person name="Lu M."/>
            <person name="Kyrpides N."/>
            <person name="Mavromatis K."/>
            <person name="Ivanova N."/>
            <person name="Brettin T."/>
            <person name="Detter J.C."/>
            <person name="Han C."/>
            <person name="Larimer F."/>
            <person name="Land M."/>
            <person name="Hauser L."/>
            <person name="Markowitz V."/>
            <person name="Cheng J.-F."/>
            <person name="Hugenholtz P."/>
            <person name="Woyke T."/>
            <person name="Wu D."/>
            <person name="Spring S."/>
            <person name="Schroeder M."/>
            <person name="Brambilla E."/>
            <person name="Klenk H.-P."/>
            <person name="Eisen J.A."/>
        </authorList>
    </citation>
    <scope>NUCLEOTIDE SEQUENCE [LARGE SCALE GENOMIC DNA]</scope>
    <source>
        <strain evidence="8">ATCC 49306 / DSM 6799 / DCB-1</strain>
    </source>
</reference>
<protein>
    <recommendedName>
        <fullName evidence="6">4Fe-4S ferredoxin-type domain-containing protein</fullName>
    </recommendedName>
</protein>
<dbReference type="AlphaFoldDB" id="I4CBF2"/>
<evidence type="ECO:0000256" key="2">
    <source>
        <dbReference type="ARBA" id="ARBA00022723"/>
    </source>
</evidence>
<dbReference type="Gene3D" id="1.10.1060.10">
    <property type="entry name" value="Alpha-helical ferredoxin"/>
    <property type="match status" value="1"/>
</dbReference>
<dbReference type="eggNOG" id="COG1150">
    <property type="taxonomic scope" value="Bacteria"/>
</dbReference>
<evidence type="ECO:0000256" key="3">
    <source>
        <dbReference type="ARBA" id="ARBA00023002"/>
    </source>
</evidence>
<dbReference type="SUPFAM" id="SSF46548">
    <property type="entry name" value="alpha-helical ferredoxin"/>
    <property type="match status" value="1"/>
</dbReference>
<dbReference type="Proteomes" id="UP000006055">
    <property type="component" value="Chromosome"/>
</dbReference>
<keyword evidence="3" id="KW-0560">Oxidoreductase</keyword>
<accession>I4CBF2</accession>
<dbReference type="GO" id="GO:0005886">
    <property type="term" value="C:plasma membrane"/>
    <property type="evidence" value="ECO:0007669"/>
    <property type="project" value="TreeGrafter"/>
</dbReference>
<dbReference type="PANTHER" id="PTHR43255:SF1">
    <property type="entry name" value="IRON-SULFUR-BINDING OXIDOREDUCTASE FADF-RELATED"/>
    <property type="match status" value="1"/>
</dbReference>
<evidence type="ECO:0000256" key="1">
    <source>
        <dbReference type="ARBA" id="ARBA00022485"/>
    </source>
</evidence>
<dbReference type="KEGG" id="dti:Desti_4258"/>
<evidence type="ECO:0000256" key="4">
    <source>
        <dbReference type="ARBA" id="ARBA00023004"/>
    </source>
</evidence>
<evidence type="ECO:0000256" key="5">
    <source>
        <dbReference type="ARBA" id="ARBA00023014"/>
    </source>
</evidence>
<dbReference type="InterPro" id="IPR017900">
    <property type="entry name" value="4Fe4S_Fe_S_CS"/>
</dbReference>
<dbReference type="InterPro" id="IPR017896">
    <property type="entry name" value="4Fe4S_Fe-S-bd"/>
</dbReference>
<keyword evidence="2" id="KW-0479">Metal-binding</keyword>
<dbReference type="Pfam" id="PF13183">
    <property type="entry name" value="Fer4_8"/>
    <property type="match status" value="1"/>
</dbReference>
<dbReference type="STRING" id="706587.Desti_4258"/>
<feature type="domain" description="4Fe-4S ferredoxin-type" evidence="6">
    <location>
        <begin position="24"/>
        <end position="84"/>
    </location>
</feature>